<evidence type="ECO:0000256" key="3">
    <source>
        <dbReference type="ARBA" id="ARBA00023163"/>
    </source>
</evidence>
<dbReference type="SMART" id="SM00354">
    <property type="entry name" value="HTH_LACI"/>
    <property type="match status" value="1"/>
</dbReference>
<evidence type="ECO:0000313" key="6">
    <source>
        <dbReference type="Proteomes" id="UP000002382"/>
    </source>
</evidence>
<feature type="domain" description="HTH lacI-type" evidence="4">
    <location>
        <begin position="5"/>
        <end position="58"/>
    </location>
</feature>
<dbReference type="InterPro" id="IPR046335">
    <property type="entry name" value="LacI/GalR-like_sensor"/>
</dbReference>
<dbReference type="SUPFAM" id="SSF47413">
    <property type="entry name" value="lambda repressor-like DNA-binding domains"/>
    <property type="match status" value="1"/>
</dbReference>
<dbReference type="eggNOG" id="COG1609">
    <property type="taxonomic scope" value="Bacteria"/>
</dbReference>
<dbReference type="Pfam" id="PF13377">
    <property type="entry name" value="Peripla_BP_3"/>
    <property type="match status" value="1"/>
</dbReference>
<keyword evidence="3" id="KW-0804">Transcription</keyword>
<dbReference type="STRING" id="521045.Kole_1170"/>
<evidence type="ECO:0000259" key="4">
    <source>
        <dbReference type="PROSITE" id="PS50932"/>
    </source>
</evidence>
<evidence type="ECO:0000256" key="1">
    <source>
        <dbReference type="ARBA" id="ARBA00023015"/>
    </source>
</evidence>
<dbReference type="PANTHER" id="PTHR30146:SF109">
    <property type="entry name" value="HTH-TYPE TRANSCRIPTIONAL REGULATOR GALS"/>
    <property type="match status" value="1"/>
</dbReference>
<name>C5CIK7_KOSOT</name>
<gene>
    <name evidence="5" type="ordered locus">Kole_1170</name>
</gene>
<protein>
    <submittedName>
        <fullName evidence="5">Transcriptional regulator, LacI family</fullName>
    </submittedName>
</protein>
<dbReference type="Pfam" id="PF00356">
    <property type="entry name" value="LacI"/>
    <property type="match status" value="1"/>
</dbReference>
<dbReference type="RefSeq" id="WP_015868527.1">
    <property type="nucleotide sequence ID" value="NC_012785.1"/>
</dbReference>
<dbReference type="HOGENOM" id="CLU_037628_6_0_0"/>
<dbReference type="SUPFAM" id="SSF53822">
    <property type="entry name" value="Periplasmic binding protein-like I"/>
    <property type="match status" value="1"/>
</dbReference>
<reference evidence="5 6" key="1">
    <citation type="submission" date="2009-06" db="EMBL/GenBank/DDBJ databases">
        <title>Complete sequence of Thermotogales bacterium TBF 19.5.1.</title>
        <authorList>
            <consortium name="US DOE Joint Genome Institute"/>
            <person name="Lucas S."/>
            <person name="Copeland A."/>
            <person name="Lapidus A."/>
            <person name="Glavina del Rio T."/>
            <person name="Tice H."/>
            <person name="Bruce D."/>
            <person name="Goodwin L."/>
            <person name="Pitluck S."/>
            <person name="Chertkov O."/>
            <person name="Brettin T."/>
            <person name="Detter J.C."/>
            <person name="Han C."/>
            <person name="Schmutz J."/>
            <person name="Larimer F."/>
            <person name="Land M."/>
            <person name="Hauser L."/>
            <person name="Kyrpides N."/>
            <person name="Ovchinnikova G."/>
            <person name="Noll K."/>
        </authorList>
    </citation>
    <scope>NUCLEOTIDE SEQUENCE [LARGE SCALE GENOMIC DNA]</scope>
    <source>
        <strain evidence="6">ATCC BAA-1733 / DSM 21960 / TBF 19.5.1</strain>
    </source>
</reference>
<dbReference type="Gene3D" id="1.10.260.40">
    <property type="entry name" value="lambda repressor-like DNA-binding domains"/>
    <property type="match status" value="1"/>
</dbReference>
<accession>C5CIK7</accession>
<dbReference type="KEGG" id="kol:Kole_1170"/>
<proteinExistence type="predicted"/>
<organism evidence="5 6">
    <name type="scientific">Kosmotoga olearia (strain ATCC BAA-1733 / DSM 21960 / TBF 19.5.1)</name>
    <dbReference type="NCBI Taxonomy" id="521045"/>
    <lineage>
        <taxon>Bacteria</taxon>
        <taxon>Thermotogati</taxon>
        <taxon>Thermotogota</taxon>
        <taxon>Thermotogae</taxon>
        <taxon>Kosmotogales</taxon>
        <taxon>Kosmotogaceae</taxon>
        <taxon>Kosmotoga</taxon>
    </lineage>
</organism>
<reference evidence="5 6" key="2">
    <citation type="journal article" date="2011" name="J. Bacteriol.">
        <title>Genome Sequence of Kosmotoga olearia Strain TBF 19.5.1, a Thermophilic Bacterium with a Wide Growth Temperature Range, Isolated from the Troll B Oil Platform in the North Sea.</title>
        <authorList>
            <person name="Swithers K.S."/>
            <person name="Dipippo J.L."/>
            <person name="Bruce D.C."/>
            <person name="Detter C."/>
            <person name="Tapia R."/>
            <person name="Han S."/>
            <person name="Goodwin L.A."/>
            <person name="Han J."/>
            <person name="Woyke T."/>
            <person name="Pitluck S."/>
            <person name="Pennacchio L."/>
            <person name="Nolan M."/>
            <person name="Mikhailova N."/>
            <person name="Land M.L."/>
            <person name="Nesbo C.L."/>
            <person name="Gogarten J.P."/>
            <person name="Noll K.M."/>
        </authorList>
    </citation>
    <scope>NUCLEOTIDE SEQUENCE [LARGE SCALE GENOMIC DNA]</scope>
    <source>
        <strain evidence="6">ATCC BAA-1733 / DSM 21960 / TBF 19.5.1</strain>
    </source>
</reference>
<dbReference type="PANTHER" id="PTHR30146">
    <property type="entry name" value="LACI-RELATED TRANSCRIPTIONAL REPRESSOR"/>
    <property type="match status" value="1"/>
</dbReference>
<keyword evidence="6" id="KW-1185">Reference proteome</keyword>
<dbReference type="OrthoDB" id="46155at2"/>
<dbReference type="InterPro" id="IPR028082">
    <property type="entry name" value="Peripla_BP_I"/>
</dbReference>
<dbReference type="Proteomes" id="UP000002382">
    <property type="component" value="Chromosome"/>
</dbReference>
<dbReference type="EMBL" id="CP001634">
    <property type="protein sequence ID" value="ACR79870.1"/>
    <property type="molecule type" value="Genomic_DNA"/>
</dbReference>
<dbReference type="GO" id="GO:0003700">
    <property type="term" value="F:DNA-binding transcription factor activity"/>
    <property type="evidence" value="ECO:0007669"/>
    <property type="project" value="TreeGrafter"/>
</dbReference>
<dbReference type="PROSITE" id="PS00356">
    <property type="entry name" value="HTH_LACI_1"/>
    <property type="match status" value="1"/>
</dbReference>
<evidence type="ECO:0000313" key="5">
    <source>
        <dbReference type="EMBL" id="ACR79870.1"/>
    </source>
</evidence>
<dbReference type="InterPro" id="IPR010982">
    <property type="entry name" value="Lambda_DNA-bd_dom_sf"/>
</dbReference>
<dbReference type="CDD" id="cd01392">
    <property type="entry name" value="HTH_LacI"/>
    <property type="match status" value="1"/>
</dbReference>
<keyword evidence="1" id="KW-0805">Transcription regulation</keyword>
<sequence>MKKKITIREIAKIAGVGVGTVSRVLNGGAVKPETKKLVMDTIERLGYIPNASARKLAGGKTKSVMMLTPEIKTEFHWRLIKSMDKYLDEMDYQTIIYPLISKNRFEKLFASHNIHEVDGVVLCTLTFEKTFGQKKNIDFPIVLLEGLVESYDSVYLDNYLGGVQAAKVLLEDEASEFFVLYYEETNPLLSNDNILQRLKGFQDRLRESGIELPDENVINVDFFLGSAHEKIVQVLTKVEKPGIFATTDNFALNVLETAKTLGKTPGKDFFLIGYDDQFWAEELGLTTIGQPIEEMGKTAGELILKRIENPMGSIQHIKFLPAVVRRNTA</sequence>
<evidence type="ECO:0000256" key="2">
    <source>
        <dbReference type="ARBA" id="ARBA00023125"/>
    </source>
</evidence>
<dbReference type="AlphaFoldDB" id="C5CIK7"/>
<dbReference type="Gene3D" id="3.40.50.2300">
    <property type="match status" value="2"/>
</dbReference>
<keyword evidence="2" id="KW-0238">DNA-binding</keyword>
<dbReference type="InterPro" id="IPR000843">
    <property type="entry name" value="HTH_LacI"/>
</dbReference>
<dbReference type="PROSITE" id="PS50932">
    <property type="entry name" value="HTH_LACI_2"/>
    <property type="match status" value="1"/>
</dbReference>
<dbReference type="GO" id="GO:0000976">
    <property type="term" value="F:transcription cis-regulatory region binding"/>
    <property type="evidence" value="ECO:0007669"/>
    <property type="project" value="TreeGrafter"/>
</dbReference>